<organism evidence="2 3">
    <name type="scientific">Gossypium australe</name>
    <dbReference type="NCBI Taxonomy" id="47621"/>
    <lineage>
        <taxon>Eukaryota</taxon>
        <taxon>Viridiplantae</taxon>
        <taxon>Streptophyta</taxon>
        <taxon>Embryophyta</taxon>
        <taxon>Tracheophyta</taxon>
        <taxon>Spermatophyta</taxon>
        <taxon>Magnoliopsida</taxon>
        <taxon>eudicotyledons</taxon>
        <taxon>Gunneridae</taxon>
        <taxon>Pentapetalae</taxon>
        <taxon>rosids</taxon>
        <taxon>malvids</taxon>
        <taxon>Malvales</taxon>
        <taxon>Malvaceae</taxon>
        <taxon>Malvoideae</taxon>
        <taxon>Gossypium</taxon>
    </lineage>
</organism>
<name>A0A5B6W0L0_9ROSI</name>
<evidence type="ECO:0000256" key="1">
    <source>
        <dbReference type="SAM" id="MobiDB-lite"/>
    </source>
</evidence>
<dbReference type="Proteomes" id="UP000325315">
    <property type="component" value="Unassembled WGS sequence"/>
</dbReference>
<accession>A0A5B6W0L0</accession>
<gene>
    <name evidence="2" type="ORF">EPI10_024978</name>
</gene>
<protein>
    <submittedName>
        <fullName evidence="2">Uncharacterized protein</fullName>
    </submittedName>
</protein>
<sequence length="147" mass="16268">MRKDQKGNKPQKPKTRGSSALGSSRPVVRRNDAGRPVGSDDLLPWPRRGIRRIRRLEVPKNRGVSSSWLPLLDPHRKPNEFRGVQGSTMSLNGGPKAKRQVRGEVHGAGAGLFWCYIRGGAAPRAMCEPEAHMEAYDAKDVQELYGS</sequence>
<dbReference type="AlphaFoldDB" id="A0A5B6W0L0"/>
<evidence type="ECO:0000313" key="2">
    <source>
        <dbReference type="EMBL" id="KAA3474715.1"/>
    </source>
</evidence>
<evidence type="ECO:0000313" key="3">
    <source>
        <dbReference type="Proteomes" id="UP000325315"/>
    </source>
</evidence>
<reference evidence="3" key="1">
    <citation type="journal article" date="2019" name="Plant Biotechnol. J.">
        <title>Genome sequencing of the Australian wild diploid species Gossypium australe highlights disease resistance and delayed gland morphogenesis.</title>
        <authorList>
            <person name="Cai Y."/>
            <person name="Cai X."/>
            <person name="Wang Q."/>
            <person name="Wang P."/>
            <person name="Zhang Y."/>
            <person name="Cai C."/>
            <person name="Xu Y."/>
            <person name="Wang K."/>
            <person name="Zhou Z."/>
            <person name="Wang C."/>
            <person name="Geng S."/>
            <person name="Li B."/>
            <person name="Dong Q."/>
            <person name="Hou Y."/>
            <person name="Wang H."/>
            <person name="Ai P."/>
            <person name="Liu Z."/>
            <person name="Yi F."/>
            <person name="Sun M."/>
            <person name="An G."/>
            <person name="Cheng J."/>
            <person name="Zhang Y."/>
            <person name="Shi Q."/>
            <person name="Xie Y."/>
            <person name="Shi X."/>
            <person name="Chang Y."/>
            <person name="Huang F."/>
            <person name="Chen Y."/>
            <person name="Hong S."/>
            <person name="Mi L."/>
            <person name="Sun Q."/>
            <person name="Zhang L."/>
            <person name="Zhou B."/>
            <person name="Peng R."/>
            <person name="Zhang X."/>
            <person name="Liu F."/>
        </authorList>
    </citation>
    <scope>NUCLEOTIDE SEQUENCE [LARGE SCALE GENOMIC DNA]</scope>
    <source>
        <strain evidence="3">cv. PA1801</strain>
    </source>
</reference>
<feature type="region of interest" description="Disordered" evidence="1">
    <location>
        <begin position="1"/>
        <end position="44"/>
    </location>
</feature>
<keyword evidence="3" id="KW-1185">Reference proteome</keyword>
<proteinExistence type="predicted"/>
<dbReference type="EMBL" id="SMMG02000005">
    <property type="protein sequence ID" value="KAA3474715.1"/>
    <property type="molecule type" value="Genomic_DNA"/>
</dbReference>
<comment type="caution">
    <text evidence="2">The sequence shown here is derived from an EMBL/GenBank/DDBJ whole genome shotgun (WGS) entry which is preliminary data.</text>
</comment>